<sequence length="118" mass="13291">MATECNLSIKQAQFQPVKRNREEKIQQRYHWVQKWQQTDFDFKTNCVFPDESAFHINLKRGMAWSKKGTPAAVTAPTTKANATSILGAISATGLTNVSLKIPKCIKRGRLDVQLMAIV</sequence>
<evidence type="ECO:0008006" key="3">
    <source>
        <dbReference type="Google" id="ProtNLM"/>
    </source>
</evidence>
<evidence type="ECO:0000313" key="1">
    <source>
        <dbReference type="EMBL" id="CEP19973.1"/>
    </source>
</evidence>
<dbReference type="AlphaFoldDB" id="A0A0B7NX90"/>
<proteinExistence type="predicted"/>
<keyword evidence="2" id="KW-1185">Reference proteome</keyword>
<protein>
    <recommendedName>
        <fullName evidence="3">Tc1-like transposase DDE domain-containing protein</fullName>
    </recommendedName>
</protein>
<dbReference type="OrthoDB" id="2289193at2759"/>
<organism evidence="1 2">
    <name type="scientific">Parasitella parasitica</name>
    <dbReference type="NCBI Taxonomy" id="35722"/>
    <lineage>
        <taxon>Eukaryota</taxon>
        <taxon>Fungi</taxon>
        <taxon>Fungi incertae sedis</taxon>
        <taxon>Mucoromycota</taxon>
        <taxon>Mucoromycotina</taxon>
        <taxon>Mucoromycetes</taxon>
        <taxon>Mucorales</taxon>
        <taxon>Mucorineae</taxon>
        <taxon>Mucoraceae</taxon>
        <taxon>Parasitella</taxon>
    </lineage>
</organism>
<accession>A0A0B7NX90</accession>
<reference evidence="1 2" key="1">
    <citation type="submission" date="2014-09" db="EMBL/GenBank/DDBJ databases">
        <authorList>
            <person name="Ellenberger Sabrina"/>
        </authorList>
    </citation>
    <scope>NUCLEOTIDE SEQUENCE [LARGE SCALE GENOMIC DNA]</scope>
    <source>
        <strain evidence="1 2">CBS 412.66</strain>
    </source>
</reference>
<dbReference type="InterPro" id="IPR036397">
    <property type="entry name" value="RNaseH_sf"/>
</dbReference>
<name>A0A0B7NX90_9FUNG</name>
<dbReference type="GO" id="GO:0003676">
    <property type="term" value="F:nucleic acid binding"/>
    <property type="evidence" value="ECO:0007669"/>
    <property type="project" value="InterPro"/>
</dbReference>
<gene>
    <name evidence="1" type="primary">PARPA_14292.1 scaffold 49419</name>
</gene>
<dbReference type="STRING" id="35722.A0A0B7NX90"/>
<dbReference type="Proteomes" id="UP000054107">
    <property type="component" value="Unassembled WGS sequence"/>
</dbReference>
<dbReference type="Gene3D" id="3.30.420.10">
    <property type="entry name" value="Ribonuclease H-like superfamily/Ribonuclease H"/>
    <property type="match status" value="1"/>
</dbReference>
<evidence type="ECO:0000313" key="2">
    <source>
        <dbReference type="Proteomes" id="UP000054107"/>
    </source>
</evidence>
<dbReference type="EMBL" id="LN734170">
    <property type="protein sequence ID" value="CEP19973.1"/>
    <property type="molecule type" value="Genomic_DNA"/>
</dbReference>